<dbReference type="EMBL" id="JAPEVA010000245">
    <property type="protein sequence ID" value="KAJ4392487.1"/>
    <property type="molecule type" value="Genomic_DNA"/>
</dbReference>
<dbReference type="Proteomes" id="UP001140510">
    <property type="component" value="Unassembled WGS sequence"/>
</dbReference>
<evidence type="ECO:0000313" key="2">
    <source>
        <dbReference type="Proteomes" id="UP001140510"/>
    </source>
</evidence>
<name>A0A9W8YVJ3_9PLEO</name>
<gene>
    <name evidence="1" type="ORF">N0V91_011387</name>
</gene>
<organism evidence="1 2">
    <name type="scientific">Didymella pomorum</name>
    <dbReference type="NCBI Taxonomy" id="749634"/>
    <lineage>
        <taxon>Eukaryota</taxon>
        <taxon>Fungi</taxon>
        <taxon>Dikarya</taxon>
        <taxon>Ascomycota</taxon>
        <taxon>Pezizomycotina</taxon>
        <taxon>Dothideomycetes</taxon>
        <taxon>Pleosporomycetidae</taxon>
        <taxon>Pleosporales</taxon>
        <taxon>Pleosporineae</taxon>
        <taxon>Didymellaceae</taxon>
        <taxon>Didymella</taxon>
    </lineage>
</organism>
<protein>
    <submittedName>
        <fullName evidence="1">Uncharacterized protein</fullName>
    </submittedName>
</protein>
<sequence length="125" mass="14307">VLTKRADDITAKRNKLAKEQGKLATDYEKLATAYKDLQNKYDAVTSAKLQQTLKYPFANLRGLSAHADTLSDVKHAFDFLRKLDQYTKNLDCSIKKPKKFSSSKDALQTWIFNCLHYLKANGKNY</sequence>
<keyword evidence="2" id="KW-1185">Reference proteome</keyword>
<comment type="caution">
    <text evidence="1">The sequence shown here is derived from an EMBL/GenBank/DDBJ whole genome shotgun (WGS) entry which is preliminary data.</text>
</comment>
<accession>A0A9W8YVJ3</accession>
<evidence type="ECO:0000313" key="1">
    <source>
        <dbReference type="EMBL" id="KAJ4392487.1"/>
    </source>
</evidence>
<feature type="non-terminal residue" evidence="1">
    <location>
        <position position="1"/>
    </location>
</feature>
<reference evidence="1" key="1">
    <citation type="submission" date="2022-10" db="EMBL/GenBank/DDBJ databases">
        <title>Tapping the CABI collections for fungal endophytes: first genome assemblies for Collariella, Neodidymelliopsis, Ascochyta clinopodiicola, Didymella pomorum, Didymosphaeria variabile, Neocosmospora piperis and Neocucurbitaria cava.</title>
        <authorList>
            <person name="Hill R."/>
        </authorList>
    </citation>
    <scope>NUCLEOTIDE SEQUENCE</scope>
    <source>
        <strain evidence="1">IMI 355091</strain>
    </source>
</reference>
<proteinExistence type="predicted"/>
<dbReference type="AlphaFoldDB" id="A0A9W8YVJ3"/>